<dbReference type="Proteomes" id="UP001271007">
    <property type="component" value="Unassembled WGS sequence"/>
</dbReference>
<name>A0AAJ0DE21_9PEZI</name>
<evidence type="ECO:0000313" key="4">
    <source>
        <dbReference type="Proteomes" id="UP001271007"/>
    </source>
</evidence>
<dbReference type="EMBL" id="JAWDJX010000022">
    <property type="protein sequence ID" value="KAK3052161.1"/>
    <property type="molecule type" value="Genomic_DNA"/>
</dbReference>
<proteinExistence type="predicted"/>
<keyword evidence="1" id="KW-1133">Transmembrane helix</keyword>
<evidence type="ECO:0000313" key="3">
    <source>
        <dbReference type="EMBL" id="KAK3052161.1"/>
    </source>
</evidence>
<evidence type="ECO:0000259" key="2">
    <source>
        <dbReference type="Pfam" id="PF24864"/>
    </source>
</evidence>
<dbReference type="PANTHER" id="PTHR38790:SF9">
    <property type="entry name" value="F-BOX DOMAIN-CONTAINING PROTEIN"/>
    <property type="match status" value="1"/>
</dbReference>
<dbReference type="Pfam" id="PF24864">
    <property type="entry name" value="DUF7730"/>
    <property type="match status" value="1"/>
</dbReference>
<keyword evidence="1" id="KW-0812">Transmembrane</keyword>
<evidence type="ECO:0000256" key="1">
    <source>
        <dbReference type="SAM" id="Phobius"/>
    </source>
</evidence>
<keyword evidence="1" id="KW-0472">Membrane</keyword>
<dbReference type="InterPro" id="IPR056632">
    <property type="entry name" value="DUF7730"/>
</dbReference>
<gene>
    <name evidence="3" type="ORF">LTR09_006753</name>
</gene>
<feature type="domain" description="DUF7730" evidence="2">
    <location>
        <begin position="57"/>
        <end position="148"/>
    </location>
</feature>
<protein>
    <recommendedName>
        <fullName evidence="2">DUF7730 domain-containing protein</fullName>
    </recommendedName>
</protein>
<reference evidence="3" key="1">
    <citation type="submission" date="2023-04" db="EMBL/GenBank/DDBJ databases">
        <title>Black Yeasts Isolated from many extreme environments.</title>
        <authorList>
            <person name="Coleine C."/>
            <person name="Stajich J.E."/>
            <person name="Selbmann L."/>
        </authorList>
    </citation>
    <scope>NUCLEOTIDE SEQUENCE</scope>
    <source>
        <strain evidence="3">CCFEE 5312</strain>
    </source>
</reference>
<dbReference type="PANTHER" id="PTHR38790">
    <property type="entry name" value="2EXR DOMAIN-CONTAINING PROTEIN-RELATED"/>
    <property type="match status" value="1"/>
</dbReference>
<sequence>MAESYTEDANASEAARCPCCEVKLYKHRTQFPVSATKRSHIGQILKRRTKNNRDAEQAGSFLFYLPPEIREMIWERALEPPDGTRSAHFHVYDRVFDSCTYHTPGGKLAVHRNNNRRHHRQTSLLLTCRAVYREAIHALYEHASFKLVVFAGYVRPHRHAGLNCVGRLRDCEKLFQRMRRVTVIVHAGKKPNIKKYITRLHEVLELLDFEHIQVLRLHFNFHLDFGCSQPIFAAFKPIGEIISRQRSLGKLEVMMCAWPGQRCHAGARRLGGELGGYQLYSYHMNCDGLVPDEEGSSRCMSPDKDAWTECLAEIGDACVVRGSMQSSPWIRDARMEQARIGALFGLWMIFCPLTIPVTLASLAGRKIQKGEW</sequence>
<feature type="transmembrane region" description="Helical" evidence="1">
    <location>
        <begin position="340"/>
        <end position="363"/>
    </location>
</feature>
<keyword evidence="4" id="KW-1185">Reference proteome</keyword>
<accession>A0AAJ0DE21</accession>
<dbReference type="AlphaFoldDB" id="A0AAJ0DE21"/>
<comment type="caution">
    <text evidence="3">The sequence shown here is derived from an EMBL/GenBank/DDBJ whole genome shotgun (WGS) entry which is preliminary data.</text>
</comment>
<organism evidence="3 4">
    <name type="scientific">Extremus antarcticus</name>
    <dbReference type="NCBI Taxonomy" id="702011"/>
    <lineage>
        <taxon>Eukaryota</taxon>
        <taxon>Fungi</taxon>
        <taxon>Dikarya</taxon>
        <taxon>Ascomycota</taxon>
        <taxon>Pezizomycotina</taxon>
        <taxon>Dothideomycetes</taxon>
        <taxon>Dothideomycetidae</taxon>
        <taxon>Mycosphaerellales</taxon>
        <taxon>Extremaceae</taxon>
        <taxon>Extremus</taxon>
    </lineage>
</organism>